<evidence type="ECO:0000256" key="2">
    <source>
        <dbReference type="ARBA" id="ARBA00022512"/>
    </source>
</evidence>
<dbReference type="Pfam" id="PF17961">
    <property type="entry name" value="Big_8"/>
    <property type="match status" value="1"/>
</dbReference>
<dbReference type="Gene3D" id="2.60.40.1280">
    <property type="match status" value="1"/>
</dbReference>
<dbReference type="EMBL" id="LT629770">
    <property type="protein sequence ID" value="SDR78017.1"/>
    <property type="molecule type" value="Genomic_DNA"/>
</dbReference>
<organism evidence="9 10">
    <name type="scientific">Microbacterium paraoxydans</name>
    <dbReference type="NCBI Taxonomy" id="199592"/>
    <lineage>
        <taxon>Bacteria</taxon>
        <taxon>Bacillati</taxon>
        <taxon>Actinomycetota</taxon>
        <taxon>Actinomycetes</taxon>
        <taxon>Micrococcales</taxon>
        <taxon>Microbacteriaceae</taxon>
        <taxon>Microbacterium</taxon>
    </lineage>
</organism>
<dbReference type="InterPro" id="IPR046022">
    <property type="entry name" value="DUF5979"/>
</dbReference>
<dbReference type="InterPro" id="IPR041171">
    <property type="entry name" value="SDR_Ig"/>
</dbReference>
<keyword evidence="3" id="KW-0964">Secreted</keyword>
<dbReference type="Proteomes" id="UP000182126">
    <property type="component" value="Chromosome I"/>
</dbReference>
<dbReference type="SUPFAM" id="SSF49401">
    <property type="entry name" value="Bacterial adhesins"/>
    <property type="match status" value="2"/>
</dbReference>
<comment type="subcellular location">
    <subcellularLocation>
        <location evidence="1">Secreted</location>
        <location evidence="1">Cell wall</location>
        <topology evidence="1">Peptidoglycan-anchor</topology>
    </subcellularLocation>
</comment>
<evidence type="ECO:0000259" key="7">
    <source>
        <dbReference type="Pfam" id="PF17961"/>
    </source>
</evidence>
<dbReference type="InterPro" id="IPR008966">
    <property type="entry name" value="Adhesion_dom_sf"/>
</dbReference>
<evidence type="ECO:0000313" key="10">
    <source>
        <dbReference type="Proteomes" id="UP000182126"/>
    </source>
</evidence>
<feature type="transmembrane region" description="Helical" evidence="6">
    <location>
        <begin position="578"/>
        <end position="597"/>
    </location>
</feature>
<evidence type="ECO:0000256" key="5">
    <source>
        <dbReference type="ARBA" id="ARBA00023088"/>
    </source>
</evidence>
<keyword evidence="5" id="KW-0572">Peptidoglycan-anchor</keyword>
<keyword evidence="6" id="KW-0472">Membrane</keyword>
<dbReference type="eggNOG" id="COG4932">
    <property type="taxonomic scope" value="Bacteria"/>
</dbReference>
<keyword evidence="6" id="KW-0812">Transmembrane</keyword>
<evidence type="ECO:0000256" key="4">
    <source>
        <dbReference type="ARBA" id="ARBA00022729"/>
    </source>
</evidence>
<dbReference type="Gene3D" id="2.60.40.740">
    <property type="match status" value="1"/>
</dbReference>
<feature type="domain" description="DUF5979" evidence="8">
    <location>
        <begin position="451"/>
        <end position="555"/>
    </location>
</feature>
<dbReference type="AlphaFoldDB" id="A0A1H1LUA0"/>
<proteinExistence type="predicted"/>
<sequence length="608" mass="61818">MPVIQHAIKSGARGTRLTTVVGGLLAICLAGLAAVIATPATARAAEVAGITSLTITEPTDQIKVWDRIAFEATWAVPDTATAGDTFRLAFPTSPSLTGVRDSFALTAPDGQTVGNCEVSTGELVCTLTDYVDSHTDVSGTLHFRARADEETALTEIPFTTGGGTVVPVDVPGGIGPVPEFPAPTTPTKWGDVTLDGRNIAWGVNIPSSALAGETPTLTDTFTAGLVLDPASVTVAYVLAKDWAGGKYTVSTGLQSGSDFTVTEVSSESFTVTVNAPIVADAIYVLRYKTALPADVRPGDAFHNTVTGSRWVTESTPVIYSQGGGDGEGVLPVGGFTVTKEVSGSGAALVPDDREFRVAYSYQRAGQAVEGELALRSGQTDGLDDLPAGTVVTLSEITPADVDGMTWQAPVFSGADVAIIDGGATVTIARGTTVAVTLTNPTTVTPPPVGGFTVTKKVTGAGASLVPEHQTFTVEYSYELAGQRVAGELAIRAGESEGLADLPVGTVVTLHEKAPNAVDGVTWKSPRFTGAGVDVGEGGATLTISEDATVGVVLTNGTAVTPPPPPGGELALTGSEGPAGPLALGALLLLAGLTALGVRHRMAGSRTGD</sequence>
<feature type="domain" description="SDR-like Ig" evidence="7">
    <location>
        <begin position="63"/>
        <end position="152"/>
    </location>
</feature>
<protein>
    <submittedName>
        <fullName evidence="9">Uncharacterized protein</fullName>
    </submittedName>
</protein>
<accession>A0A1H1LUA0</accession>
<dbReference type="Pfam" id="PF19407">
    <property type="entry name" value="DUF5979"/>
    <property type="match status" value="2"/>
</dbReference>
<evidence type="ECO:0000256" key="1">
    <source>
        <dbReference type="ARBA" id="ARBA00004168"/>
    </source>
</evidence>
<gene>
    <name evidence="9" type="ORF">SAMN04489809_0285</name>
</gene>
<evidence type="ECO:0000256" key="6">
    <source>
        <dbReference type="SAM" id="Phobius"/>
    </source>
</evidence>
<name>A0A1H1LUA0_9MICO</name>
<evidence type="ECO:0000256" key="3">
    <source>
        <dbReference type="ARBA" id="ARBA00022525"/>
    </source>
</evidence>
<reference evidence="9 10" key="1">
    <citation type="submission" date="2016-10" db="EMBL/GenBank/DDBJ databases">
        <authorList>
            <person name="de Groot N.N."/>
        </authorList>
    </citation>
    <scope>NUCLEOTIDE SEQUENCE [LARGE SCALE GENOMIC DNA]</scope>
    <source>
        <strain evidence="9 10">DSM 15019</strain>
    </source>
</reference>
<keyword evidence="2" id="KW-0134">Cell wall</keyword>
<keyword evidence="4" id="KW-0732">Signal</keyword>
<evidence type="ECO:0000313" key="9">
    <source>
        <dbReference type="EMBL" id="SDR78017.1"/>
    </source>
</evidence>
<keyword evidence="6" id="KW-1133">Transmembrane helix</keyword>
<feature type="domain" description="DUF5979" evidence="8">
    <location>
        <begin position="335"/>
        <end position="439"/>
    </location>
</feature>
<evidence type="ECO:0000259" key="8">
    <source>
        <dbReference type="Pfam" id="PF19407"/>
    </source>
</evidence>
<dbReference type="InterPro" id="IPR011252">
    <property type="entry name" value="Fibrogen-bd_dom1"/>
</dbReference>
<dbReference type="GO" id="GO:0007155">
    <property type="term" value="P:cell adhesion"/>
    <property type="evidence" value="ECO:0007669"/>
    <property type="project" value="InterPro"/>
</dbReference>